<name>A0A0U1L4A3_9FIRM</name>
<comment type="similarity">
    <text evidence="1">Belongs to the peptidase S1 family.</text>
</comment>
<sequence length="337" mass="36751">MNIVDIPGIFHELVKKDNLDNNIVGVGQGHKYVRGKNTGKETLTILVKKKYRISELQRSEVVPKTIANIATDIIEVGDIRLQKERLDFNRPAQPGMSLGHYKISAGTFGAVVKDKNTGELLLLSNNHVLANITNGSDARASIGDPIIQPGIYDGGNIETSTIAHLARFVPLYNEMSFPRCKIAQTFETLLNKCIHLFQPRYQVRVLRESEKLNYVDCAVAVPVNPADISAEILDIGLVAGVKEATLGMPIKKSGRTTGVTSGLVLATNLTVKISMSNQKYGIFTDQILAGPMSMPGDSGSLVLTNDNYAVGLLFAGSERATMFNKIQHVLDKLDICF</sequence>
<keyword evidence="2" id="KW-0645">Protease</keyword>
<organism evidence="6 7">
    <name type="scientific">Sporomusa ovata</name>
    <dbReference type="NCBI Taxonomy" id="2378"/>
    <lineage>
        <taxon>Bacteria</taxon>
        <taxon>Bacillati</taxon>
        <taxon>Bacillota</taxon>
        <taxon>Negativicutes</taxon>
        <taxon>Selenomonadales</taxon>
        <taxon>Sporomusaceae</taxon>
        <taxon>Sporomusa</taxon>
    </lineage>
</organism>
<keyword evidence="5" id="KW-1015">Disulfide bond</keyword>
<proteinExistence type="inferred from homology"/>
<evidence type="ECO:0000256" key="2">
    <source>
        <dbReference type="ARBA" id="ARBA00022670"/>
    </source>
</evidence>
<evidence type="ECO:0000256" key="5">
    <source>
        <dbReference type="ARBA" id="ARBA00023157"/>
    </source>
</evidence>
<keyword evidence="7" id="KW-1185">Reference proteome</keyword>
<evidence type="ECO:0000256" key="3">
    <source>
        <dbReference type="ARBA" id="ARBA00022801"/>
    </source>
</evidence>
<keyword evidence="4" id="KW-0720">Serine protease</keyword>
<protein>
    <submittedName>
        <fullName evidence="6">Uncharacterized protein</fullName>
    </submittedName>
</protein>
<dbReference type="Gene3D" id="2.40.10.10">
    <property type="entry name" value="Trypsin-like serine proteases"/>
    <property type="match status" value="1"/>
</dbReference>
<dbReference type="InterPro" id="IPR009003">
    <property type="entry name" value="Peptidase_S1_PA"/>
</dbReference>
<dbReference type="SUPFAM" id="SSF50494">
    <property type="entry name" value="Trypsin-like serine proteases"/>
    <property type="match status" value="1"/>
</dbReference>
<dbReference type="InterPro" id="IPR043504">
    <property type="entry name" value="Peptidase_S1_PA_chymotrypsin"/>
</dbReference>
<dbReference type="GO" id="GO:0004252">
    <property type="term" value="F:serine-type endopeptidase activity"/>
    <property type="evidence" value="ECO:0007669"/>
    <property type="project" value="InterPro"/>
</dbReference>
<evidence type="ECO:0000256" key="1">
    <source>
        <dbReference type="ARBA" id="ARBA00007664"/>
    </source>
</evidence>
<dbReference type="PRINTS" id="PR00861">
    <property type="entry name" value="ALYTICPTASE"/>
</dbReference>
<dbReference type="InterPro" id="IPR001316">
    <property type="entry name" value="Pept_S1A_streptogrisin"/>
</dbReference>
<dbReference type="EMBL" id="CTRP01000014">
    <property type="protein sequence ID" value="CQR74516.1"/>
    <property type="molecule type" value="Genomic_DNA"/>
</dbReference>
<keyword evidence="3" id="KW-0378">Hydrolase</keyword>
<evidence type="ECO:0000313" key="7">
    <source>
        <dbReference type="Proteomes" id="UP000049855"/>
    </source>
</evidence>
<dbReference type="Proteomes" id="UP000049855">
    <property type="component" value="Unassembled WGS sequence"/>
</dbReference>
<dbReference type="AlphaFoldDB" id="A0A0U1L4A3"/>
<accession>A0A0U1L4A3</accession>
<gene>
    <name evidence="6" type="ORF">SpAn4DRAFT_0978</name>
</gene>
<evidence type="ECO:0000313" key="6">
    <source>
        <dbReference type="EMBL" id="CQR74516.1"/>
    </source>
</evidence>
<evidence type="ECO:0000256" key="4">
    <source>
        <dbReference type="ARBA" id="ARBA00022825"/>
    </source>
</evidence>
<reference evidence="7" key="1">
    <citation type="submission" date="2015-03" db="EMBL/GenBank/DDBJ databases">
        <authorList>
            <person name="Nijsse Bart"/>
        </authorList>
    </citation>
    <scope>NUCLEOTIDE SEQUENCE [LARGE SCALE GENOMIC DNA]</scope>
</reference>
<dbReference type="GO" id="GO:0006508">
    <property type="term" value="P:proteolysis"/>
    <property type="evidence" value="ECO:0007669"/>
    <property type="project" value="UniProtKB-KW"/>
</dbReference>
<dbReference type="RefSeq" id="WP_028971635.1">
    <property type="nucleotide sequence ID" value="NZ_CTRP01000014.1"/>
</dbReference>